<keyword evidence="1" id="KW-1133">Transmembrane helix</keyword>
<dbReference type="RefSeq" id="WP_025225688.1">
    <property type="nucleotide sequence ID" value="NZ_CP007139.1"/>
</dbReference>
<feature type="transmembrane region" description="Helical" evidence="1">
    <location>
        <begin position="124"/>
        <end position="142"/>
    </location>
</feature>
<proteinExistence type="predicted"/>
<accession>A0A068NQA7</accession>
<dbReference type="EMBL" id="CP007139">
    <property type="protein sequence ID" value="AIE85753.1"/>
    <property type="molecule type" value="Genomic_DNA"/>
</dbReference>
<evidence type="ECO:0000313" key="4">
    <source>
        <dbReference type="Proteomes" id="UP000027982"/>
    </source>
</evidence>
<protein>
    <recommendedName>
        <fullName evidence="5">Lipoprotein</fullName>
    </recommendedName>
</protein>
<keyword evidence="2" id="KW-0732">Signal</keyword>
<evidence type="ECO:0000313" key="3">
    <source>
        <dbReference type="EMBL" id="AIE85753.1"/>
    </source>
</evidence>
<evidence type="ECO:0000256" key="2">
    <source>
        <dbReference type="SAM" id="SignalP"/>
    </source>
</evidence>
<evidence type="ECO:0008006" key="5">
    <source>
        <dbReference type="Google" id="ProtNLM"/>
    </source>
</evidence>
<evidence type="ECO:0000256" key="1">
    <source>
        <dbReference type="SAM" id="Phobius"/>
    </source>
</evidence>
<dbReference type="PROSITE" id="PS51257">
    <property type="entry name" value="PROKAR_LIPOPROTEIN"/>
    <property type="match status" value="1"/>
</dbReference>
<dbReference type="Proteomes" id="UP000027982">
    <property type="component" value="Chromosome"/>
</dbReference>
<dbReference type="KEGG" id="fgi:OP10G_2385"/>
<keyword evidence="1" id="KW-0812">Transmembrane</keyword>
<gene>
    <name evidence="3" type="ORF">OP10G_2385</name>
</gene>
<reference evidence="3 4" key="1">
    <citation type="journal article" date="2014" name="PLoS ONE">
        <title>The first complete genome sequence of the class fimbriimonadia in the phylum armatimonadetes.</title>
        <authorList>
            <person name="Hu Z.Y."/>
            <person name="Wang Y.Z."/>
            <person name="Im W.T."/>
            <person name="Wang S.Y."/>
            <person name="Zhao G.P."/>
            <person name="Zheng H.J."/>
            <person name="Quan Z.X."/>
        </authorList>
    </citation>
    <scope>NUCLEOTIDE SEQUENCE [LARGE SCALE GENOMIC DNA]</scope>
    <source>
        <strain evidence="3">Gsoil 348</strain>
    </source>
</reference>
<sequence length="152" mass="16876">MRWLLYALGLATILACSGLLNVQVHNQGPGPVDVVFSYRADETTEAHSMVTAPEGGSASKGLWFSDAPPVLDVDARWTTIKRHQTFKLKDLPVDMQRSTSAARTFDLNVSPEKIEWETSRSSDLFSRLLFGAVVSAAVVFLWQAKKRRKSSH</sequence>
<dbReference type="HOGENOM" id="CLU_1719649_0_0_0"/>
<feature type="signal peptide" evidence="2">
    <location>
        <begin position="1"/>
        <end position="22"/>
    </location>
</feature>
<keyword evidence="1" id="KW-0472">Membrane</keyword>
<feature type="chain" id="PRO_5001651860" description="Lipoprotein" evidence="2">
    <location>
        <begin position="23"/>
        <end position="152"/>
    </location>
</feature>
<keyword evidence="4" id="KW-1185">Reference proteome</keyword>
<organism evidence="3 4">
    <name type="scientific">Fimbriimonas ginsengisoli Gsoil 348</name>
    <dbReference type="NCBI Taxonomy" id="661478"/>
    <lineage>
        <taxon>Bacteria</taxon>
        <taxon>Bacillati</taxon>
        <taxon>Armatimonadota</taxon>
        <taxon>Fimbriimonadia</taxon>
        <taxon>Fimbriimonadales</taxon>
        <taxon>Fimbriimonadaceae</taxon>
        <taxon>Fimbriimonas</taxon>
    </lineage>
</organism>
<dbReference type="AlphaFoldDB" id="A0A068NQA7"/>
<name>A0A068NQA7_FIMGI</name>